<dbReference type="Gene3D" id="2.30.60.10">
    <property type="entry name" value="Cyanovirin-N"/>
    <property type="match status" value="1"/>
</dbReference>
<evidence type="ECO:0000313" key="2">
    <source>
        <dbReference type="EMBL" id="KAK0611344.1"/>
    </source>
</evidence>
<gene>
    <name evidence="2" type="ORF">B0T14DRAFT_530193</name>
</gene>
<dbReference type="InterPro" id="IPR036673">
    <property type="entry name" value="Cyanovirin-N_sf"/>
</dbReference>
<dbReference type="EMBL" id="JAULSU010000007">
    <property type="protein sequence ID" value="KAK0611344.1"/>
    <property type="molecule type" value="Genomic_DNA"/>
</dbReference>
<proteinExistence type="predicted"/>
<dbReference type="InterPro" id="IPR011058">
    <property type="entry name" value="Cyanovirin-N"/>
</dbReference>
<reference evidence="2" key="1">
    <citation type="submission" date="2023-06" db="EMBL/GenBank/DDBJ databases">
        <title>Genome-scale phylogeny and comparative genomics of the fungal order Sordariales.</title>
        <authorList>
            <consortium name="Lawrence Berkeley National Laboratory"/>
            <person name="Hensen N."/>
            <person name="Bonometti L."/>
            <person name="Westerberg I."/>
            <person name="Brannstrom I.O."/>
            <person name="Guillou S."/>
            <person name="Cros-Aarteil S."/>
            <person name="Calhoun S."/>
            <person name="Haridas S."/>
            <person name="Kuo A."/>
            <person name="Mondo S."/>
            <person name="Pangilinan J."/>
            <person name="Riley R."/>
            <person name="Labutti K."/>
            <person name="Andreopoulos B."/>
            <person name="Lipzen A."/>
            <person name="Chen C."/>
            <person name="Yanf M."/>
            <person name="Daum C."/>
            <person name="Ng V."/>
            <person name="Clum A."/>
            <person name="Steindorff A."/>
            <person name="Ohm R."/>
            <person name="Martin F."/>
            <person name="Silar P."/>
            <person name="Natvig D."/>
            <person name="Lalanne C."/>
            <person name="Gautier V."/>
            <person name="Ament-Velasquez S.L."/>
            <person name="Kruys A."/>
            <person name="Hutchinson M.I."/>
            <person name="Powell A.J."/>
            <person name="Barry K."/>
            <person name="Miller A.N."/>
            <person name="Grigoriev I.V."/>
            <person name="Debuchy R."/>
            <person name="Gladieux P."/>
            <person name="Thoren M.H."/>
            <person name="Johannesson H."/>
        </authorList>
    </citation>
    <scope>NUCLEOTIDE SEQUENCE</scope>
    <source>
        <strain evidence="2">CBS 606.72</strain>
    </source>
</reference>
<feature type="domain" description="Cyanovirin-N" evidence="1">
    <location>
        <begin position="2"/>
        <end position="105"/>
    </location>
</feature>
<accession>A0AA39TL47</accession>
<dbReference type="PANTHER" id="PTHR42076">
    <property type="entry name" value="CYANOVIRIN-N HOMOLOG"/>
    <property type="match status" value="1"/>
</dbReference>
<protein>
    <submittedName>
        <fullName evidence="2">Cyanovirin-N</fullName>
    </submittedName>
</protein>
<dbReference type="SUPFAM" id="SSF51322">
    <property type="entry name" value="Cyanovirin-N"/>
    <property type="match status" value="1"/>
</dbReference>
<comment type="caution">
    <text evidence="2">The sequence shown here is derived from an EMBL/GenBank/DDBJ whole genome shotgun (WGS) entry which is preliminary data.</text>
</comment>
<evidence type="ECO:0000259" key="1">
    <source>
        <dbReference type="SMART" id="SM01111"/>
    </source>
</evidence>
<dbReference type="PANTHER" id="PTHR42076:SF1">
    <property type="entry name" value="CYANOVIRIN-N DOMAIN-CONTAINING PROTEIN"/>
    <property type="match status" value="1"/>
</dbReference>
<dbReference type="SMART" id="SM01111">
    <property type="entry name" value="CVNH"/>
    <property type="match status" value="1"/>
</dbReference>
<sequence>MSFHASAQEIRVDDGHILRAILFNGDGEPVEAEFDLNSVIGNDNGYFVWGGGDFSGSAEEISFSLEGDDSVPILRANLADVEGNFEHRDINLSERIGNDNGSFVFGTYLPLPLTREE</sequence>
<organism evidence="2 3">
    <name type="scientific">Immersiella caudata</name>
    <dbReference type="NCBI Taxonomy" id="314043"/>
    <lineage>
        <taxon>Eukaryota</taxon>
        <taxon>Fungi</taxon>
        <taxon>Dikarya</taxon>
        <taxon>Ascomycota</taxon>
        <taxon>Pezizomycotina</taxon>
        <taxon>Sordariomycetes</taxon>
        <taxon>Sordariomycetidae</taxon>
        <taxon>Sordariales</taxon>
        <taxon>Lasiosphaeriaceae</taxon>
        <taxon>Immersiella</taxon>
    </lineage>
</organism>
<keyword evidence="3" id="KW-1185">Reference proteome</keyword>
<name>A0AA39TL47_9PEZI</name>
<evidence type="ECO:0000313" key="3">
    <source>
        <dbReference type="Proteomes" id="UP001175000"/>
    </source>
</evidence>
<dbReference type="Proteomes" id="UP001175000">
    <property type="component" value="Unassembled WGS sequence"/>
</dbReference>
<dbReference type="AlphaFoldDB" id="A0AA39TL47"/>
<dbReference type="Pfam" id="PF08881">
    <property type="entry name" value="CVNH"/>
    <property type="match status" value="1"/>
</dbReference>